<dbReference type="PANTHER" id="PTHR44154">
    <property type="entry name" value="QUINONE OXIDOREDUCTASE"/>
    <property type="match status" value="1"/>
</dbReference>
<dbReference type="GO" id="GO:0003730">
    <property type="term" value="F:mRNA 3'-UTR binding"/>
    <property type="evidence" value="ECO:0007669"/>
    <property type="project" value="TreeGrafter"/>
</dbReference>
<dbReference type="AlphaFoldDB" id="A0A9X3UH60"/>
<dbReference type="GO" id="GO:0003960">
    <property type="term" value="F:quinone reductase (NADPH) activity"/>
    <property type="evidence" value="ECO:0007669"/>
    <property type="project" value="TreeGrafter"/>
</dbReference>
<dbReference type="GO" id="GO:0070402">
    <property type="term" value="F:NADPH binding"/>
    <property type="evidence" value="ECO:0007669"/>
    <property type="project" value="TreeGrafter"/>
</dbReference>
<protein>
    <submittedName>
        <fullName evidence="3">NADPH:quinone reductase</fullName>
    </submittedName>
</protein>
<evidence type="ECO:0000256" key="1">
    <source>
        <dbReference type="ARBA" id="ARBA00022857"/>
    </source>
</evidence>
<organism evidence="3 4">
    <name type="scientific">Hoeflea prorocentri</name>
    <dbReference type="NCBI Taxonomy" id="1922333"/>
    <lineage>
        <taxon>Bacteria</taxon>
        <taxon>Pseudomonadati</taxon>
        <taxon>Pseudomonadota</taxon>
        <taxon>Alphaproteobacteria</taxon>
        <taxon>Hyphomicrobiales</taxon>
        <taxon>Rhizobiaceae</taxon>
        <taxon>Hoeflea</taxon>
    </lineage>
</organism>
<evidence type="ECO:0000313" key="3">
    <source>
        <dbReference type="EMBL" id="MDA5399057.1"/>
    </source>
</evidence>
<dbReference type="CDD" id="cd08253">
    <property type="entry name" value="zeta_crystallin"/>
    <property type="match status" value="1"/>
</dbReference>
<feature type="domain" description="Enoyl reductase (ER)" evidence="2">
    <location>
        <begin position="10"/>
        <end position="322"/>
    </location>
</feature>
<dbReference type="Pfam" id="PF00107">
    <property type="entry name" value="ADH_zinc_N"/>
    <property type="match status" value="1"/>
</dbReference>
<dbReference type="SUPFAM" id="SSF50129">
    <property type="entry name" value="GroES-like"/>
    <property type="match status" value="1"/>
</dbReference>
<evidence type="ECO:0000259" key="2">
    <source>
        <dbReference type="SMART" id="SM00829"/>
    </source>
</evidence>
<keyword evidence="1" id="KW-0521">NADP</keyword>
<accession>A0A9X3UH60</accession>
<evidence type="ECO:0000313" key="4">
    <source>
        <dbReference type="Proteomes" id="UP001151234"/>
    </source>
</evidence>
<dbReference type="RefSeq" id="WP_267990507.1">
    <property type="nucleotide sequence ID" value="NZ_JAPJZI010000001.1"/>
</dbReference>
<dbReference type="InterPro" id="IPR013149">
    <property type="entry name" value="ADH-like_C"/>
</dbReference>
<dbReference type="Pfam" id="PF08240">
    <property type="entry name" value="ADH_N"/>
    <property type="match status" value="1"/>
</dbReference>
<keyword evidence="4" id="KW-1185">Reference proteome</keyword>
<dbReference type="PANTHER" id="PTHR44154:SF1">
    <property type="entry name" value="QUINONE OXIDOREDUCTASE"/>
    <property type="match status" value="1"/>
</dbReference>
<dbReference type="Proteomes" id="UP001151234">
    <property type="component" value="Unassembled WGS sequence"/>
</dbReference>
<dbReference type="FunFam" id="3.40.50.720:FF:000244">
    <property type="entry name" value="quinone oxidoreductase"/>
    <property type="match status" value="1"/>
</dbReference>
<dbReference type="InterPro" id="IPR011032">
    <property type="entry name" value="GroES-like_sf"/>
</dbReference>
<dbReference type="InterPro" id="IPR036291">
    <property type="entry name" value="NAD(P)-bd_dom_sf"/>
</dbReference>
<dbReference type="InterPro" id="IPR051603">
    <property type="entry name" value="Zinc-ADH_QOR/CCCR"/>
</dbReference>
<name>A0A9X3UH60_9HYPH</name>
<dbReference type="InterPro" id="IPR020843">
    <property type="entry name" value="ER"/>
</dbReference>
<reference evidence="3" key="1">
    <citation type="submission" date="2022-11" db="EMBL/GenBank/DDBJ databases">
        <title>Draft genome sequence of Hoeflea poritis E7-10 and Hoeflea prorocentri PM5-8, separated from scleractinian coral Porites lutea and marine dinoflagellate.</title>
        <authorList>
            <person name="Zhang G."/>
            <person name="Wei Q."/>
            <person name="Cai L."/>
        </authorList>
    </citation>
    <scope>NUCLEOTIDE SEQUENCE</scope>
    <source>
        <strain evidence="3">PM5-8</strain>
    </source>
</reference>
<dbReference type="SUPFAM" id="SSF51735">
    <property type="entry name" value="NAD(P)-binding Rossmann-fold domains"/>
    <property type="match status" value="1"/>
</dbReference>
<sequence length="324" mass="33808">MKAIRMHRFGGPEVLQLDEVDDPVPGPGEVVIDVKAAGVNPADTYMRSGTYRVKPDLPCIPGGDAAGIVSAVGAGVEKFAAGDRVFVGTAMGFDFTGCYAEKVKRPQENVLALPDGVSFEQAATFGVSYPTAHYALFERGGAKAGETVFIHGASGSVGTASIQVAKRAGLRVIGSAGSAEGEELVRREGADVVVNHNEDGYLDEVRAATDGGGPDLILEMLANENLAADLDLAAMSGRIMVIGNRGEITINPRLTMMKELDIRGIMLWNATPEQVSVMMTDIMAWIAEGALRPIVGRTFSLADAADAHVAVVGSGNAGKVVLVP</sequence>
<dbReference type="Gene3D" id="3.40.50.720">
    <property type="entry name" value="NAD(P)-binding Rossmann-like Domain"/>
    <property type="match status" value="1"/>
</dbReference>
<comment type="caution">
    <text evidence="3">The sequence shown here is derived from an EMBL/GenBank/DDBJ whole genome shotgun (WGS) entry which is preliminary data.</text>
</comment>
<dbReference type="GO" id="GO:0005829">
    <property type="term" value="C:cytosol"/>
    <property type="evidence" value="ECO:0007669"/>
    <property type="project" value="TreeGrafter"/>
</dbReference>
<dbReference type="Gene3D" id="3.90.180.10">
    <property type="entry name" value="Medium-chain alcohol dehydrogenases, catalytic domain"/>
    <property type="match status" value="1"/>
</dbReference>
<dbReference type="EMBL" id="JAPJZI010000001">
    <property type="protein sequence ID" value="MDA5399057.1"/>
    <property type="molecule type" value="Genomic_DNA"/>
</dbReference>
<dbReference type="SMART" id="SM00829">
    <property type="entry name" value="PKS_ER"/>
    <property type="match status" value="1"/>
</dbReference>
<proteinExistence type="predicted"/>
<dbReference type="InterPro" id="IPR013154">
    <property type="entry name" value="ADH-like_N"/>
</dbReference>
<gene>
    <name evidence="3" type="ORF">OQ273_10780</name>
</gene>